<dbReference type="EMBL" id="JAWDJW010009455">
    <property type="protein sequence ID" value="KAK3059391.1"/>
    <property type="molecule type" value="Genomic_DNA"/>
</dbReference>
<sequence>MPDSDISILDSNGPRGRTPTRALSAARNDSTPSNFGDQHTSSAATRGSIRRTNDHPTAEPALSPQALIIKIDLNDKSLVRSFDKNETVNDLAIDVFINGEFCHSKLVAARKRLDDAKSGLTQTFSGTRVHRLVERAWVICPPSQNPDGSLRVLRKSKDSRLGAEGRWKQVAKALADEAGQRGFNKYGDRSPLGAYLASLSQMEMPGRVETMQKKRGPKFGVVDVVITYGKGMKFGPETDYLLKPARFSDSMFSEEGPSLEGEHQTGKQMPSERVSAMQPTPTAATFREAGQDTDKHVSAADNLIASRLRASHLGTQTFDTSENMSQAEIEESSSTWLADRLQSSMYLSKATAGEAQKGPSKPLHAVQSTQDNSGHLMASFSSLETSNELIGQTSTGNATQERTILQQQLTDPSFTQSPLIGTPLAKRRLSQTLSTPALGNSAKRHRHTPKALVISESRQGKKTVEGQLGIPCHETSYHDTGGPSSPFKSCSASVTPTGFLKEMPEVLSHAPPTDQQISDQDISPPRLFPDPSRDRTPSPSSPMRPLRLAAIELSTYTLRTSLPPPPT</sequence>
<keyword evidence="2" id="KW-1185">Reference proteome</keyword>
<feature type="non-terminal residue" evidence="1">
    <location>
        <position position="567"/>
    </location>
</feature>
<dbReference type="Proteomes" id="UP001186974">
    <property type="component" value="Unassembled WGS sequence"/>
</dbReference>
<reference evidence="1" key="1">
    <citation type="submission" date="2024-09" db="EMBL/GenBank/DDBJ databases">
        <title>Black Yeasts Isolated from many extreme environments.</title>
        <authorList>
            <person name="Coleine C."/>
            <person name="Stajich J.E."/>
            <person name="Selbmann L."/>
        </authorList>
    </citation>
    <scope>NUCLEOTIDE SEQUENCE</scope>
    <source>
        <strain evidence="1">CCFEE 5737</strain>
    </source>
</reference>
<evidence type="ECO:0000313" key="1">
    <source>
        <dbReference type="EMBL" id="KAK3059391.1"/>
    </source>
</evidence>
<accession>A0ACC3CZ31</accession>
<gene>
    <name evidence="1" type="ORF">LTS18_010983</name>
</gene>
<protein>
    <submittedName>
        <fullName evidence="1">Uncharacterized protein</fullName>
    </submittedName>
</protein>
<comment type="caution">
    <text evidence="1">The sequence shown here is derived from an EMBL/GenBank/DDBJ whole genome shotgun (WGS) entry which is preliminary data.</text>
</comment>
<proteinExistence type="predicted"/>
<evidence type="ECO:0000313" key="2">
    <source>
        <dbReference type="Proteomes" id="UP001186974"/>
    </source>
</evidence>
<name>A0ACC3CZ31_9PEZI</name>
<organism evidence="1 2">
    <name type="scientific">Coniosporium uncinatum</name>
    <dbReference type="NCBI Taxonomy" id="93489"/>
    <lineage>
        <taxon>Eukaryota</taxon>
        <taxon>Fungi</taxon>
        <taxon>Dikarya</taxon>
        <taxon>Ascomycota</taxon>
        <taxon>Pezizomycotina</taxon>
        <taxon>Dothideomycetes</taxon>
        <taxon>Dothideomycetes incertae sedis</taxon>
        <taxon>Coniosporium</taxon>
    </lineage>
</organism>